<evidence type="ECO:0000313" key="3">
    <source>
        <dbReference type="Proteomes" id="UP000054279"/>
    </source>
</evidence>
<keyword evidence="3" id="KW-1185">Reference proteome</keyword>
<accession>A0A0C9W3S4</accession>
<name>A0A0C9W3S4_SPHS4</name>
<reference evidence="2 3" key="1">
    <citation type="submission" date="2014-06" db="EMBL/GenBank/DDBJ databases">
        <title>Evolutionary Origins and Diversification of the Mycorrhizal Mutualists.</title>
        <authorList>
            <consortium name="DOE Joint Genome Institute"/>
            <consortium name="Mycorrhizal Genomics Consortium"/>
            <person name="Kohler A."/>
            <person name="Kuo A."/>
            <person name="Nagy L.G."/>
            <person name="Floudas D."/>
            <person name="Copeland A."/>
            <person name="Barry K.W."/>
            <person name="Cichocki N."/>
            <person name="Veneault-Fourrey C."/>
            <person name="LaButti K."/>
            <person name="Lindquist E.A."/>
            <person name="Lipzen A."/>
            <person name="Lundell T."/>
            <person name="Morin E."/>
            <person name="Murat C."/>
            <person name="Riley R."/>
            <person name="Ohm R."/>
            <person name="Sun H."/>
            <person name="Tunlid A."/>
            <person name="Henrissat B."/>
            <person name="Grigoriev I.V."/>
            <person name="Hibbett D.S."/>
            <person name="Martin F."/>
        </authorList>
    </citation>
    <scope>NUCLEOTIDE SEQUENCE [LARGE SCALE GENOMIC DNA]</scope>
    <source>
        <strain evidence="2 3">SS14</strain>
    </source>
</reference>
<organism evidence="2 3">
    <name type="scientific">Sphaerobolus stellatus (strain SS14)</name>
    <dbReference type="NCBI Taxonomy" id="990650"/>
    <lineage>
        <taxon>Eukaryota</taxon>
        <taxon>Fungi</taxon>
        <taxon>Dikarya</taxon>
        <taxon>Basidiomycota</taxon>
        <taxon>Agaricomycotina</taxon>
        <taxon>Agaricomycetes</taxon>
        <taxon>Phallomycetidae</taxon>
        <taxon>Geastrales</taxon>
        <taxon>Sphaerobolaceae</taxon>
        <taxon>Sphaerobolus</taxon>
    </lineage>
</organism>
<dbReference type="AlphaFoldDB" id="A0A0C9W3S4"/>
<proteinExistence type="predicted"/>
<protein>
    <submittedName>
        <fullName evidence="2">Uncharacterized protein</fullName>
    </submittedName>
</protein>
<feature type="region of interest" description="Disordered" evidence="1">
    <location>
        <begin position="451"/>
        <end position="472"/>
    </location>
</feature>
<dbReference type="EMBL" id="KN837105">
    <property type="protein sequence ID" value="KIJ46752.1"/>
    <property type="molecule type" value="Genomic_DNA"/>
</dbReference>
<dbReference type="HOGENOM" id="CLU_578925_0_0_1"/>
<sequence>MPDDVIRTDHAFWIFVTVLTHLWTDDNSQNRKNIHVSEFERTREEDRRAGMELRWRPAALLAPMKSPASTATKWPHPEPSLSSFNHPAPRPKHTRPKTSKACRKQGDGCHRCEVTGIPCVFQSEFPATDAAKERKPRLLLSRAQAQKLAANGGARLNSTLVRRNTVPDRYWRQDARLIEADLLSPSGAQQLKQQSSWRITHHGYQPYLPLHDSHHHAFDNLPISQHRHSRDRFPHMVYTAPFLHHLLSPRHVPSPRRPNLRKPDLLARHRVSLLPTRTYHVASRTSGHHPARSRCKANGAECRRGFPPEDLDLIRLWYAICSNEYLRPRRRHYRNLHPTTLLSTSFGTLSSIALSHGPIADYLLTLQCSLHFVIVGAMGERTLQPNVPKTRETMSTYGQLFAFLSKLGEWEIEFKAIKAETPHAFHIHFAALKIEYHYPTVIYVTHFSSPSATPSPSPNPPVKQKPHFGAGA</sequence>
<evidence type="ECO:0000256" key="1">
    <source>
        <dbReference type="SAM" id="MobiDB-lite"/>
    </source>
</evidence>
<feature type="region of interest" description="Disordered" evidence="1">
    <location>
        <begin position="66"/>
        <end position="107"/>
    </location>
</feature>
<dbReference type="Proteomes" id="UP000054279">
    <property type="component" value="Unassembled WGS sequence"/>
</dbReference>
<feature type="compositionally biased region" description="Pro residues" evidence="1">
    <location>
        <begin position="453"/>
        <end position="463"/>
    </location>
</feature>
<gene>
    <name evidence="2" type="ORF">M422DRAFT_249475</name>
</gene>
<feature type="compositionally biased region" description="Basic residues" evidence="1">
    <location>
        <begin position="89"/>
        <end position="103"/>
    </location>
</feature>
<evidence type="ECO:0000313" key="2">
    <source>
        <dbReference type="EMBL" id="KIJ46752.1"/>
    </source>
</evidence>